<dbReference type="SUPFAM" id="SSF54862">
    <property type="entry name" value="4Fe-4S ferredoxins"/>
    <property type="match status" value="1"/>
</dbReference>
<name>A0ABP8XM72_9PSEU</name>
<dbReference type="Gene3D" id="3.30.70.20">
    <property type="match status" value="1"/>
</dbReference>
<gene>
    <name evidence="1" type="ORF">GCM10023215_61420</name>
</gene>
<dbReference type="RefSeq" id="WP_345384291.1">
    <property type="nucleotide sequence ID" value="NZ_BAABIC010000031.1"/>
</dbReference>
<reference evidence="2" key="1">
    <citation type="journal article" date="2019" name="Int. J. Syst. Evol. Microbiol.">
        <title>The Global Catalogue of Microorganisms (GCM) 10K type strain sequencing project: providing services to taxonomists for standard genome sequencing and annotation.</title>
        <authorList>
            <consortium name="The Broad Institute Genomics Platform"/>
            <consortium name="The Broad Institute Genome Sequencing Center for Infectious Disease"/>
            <person name="Wu L."/>
            <person name="Ma J."/>
        </authorList>
    </citation>
    <scope>NUCLEOTIDE SEQUENCE [LARGE SCALE GENOMIC DNA]</scope>
    <source>
        <strain evidence="2">JCM 18055</strain>
    </source>
</reference>
<evidence type="ECO:0000313" key="1">
    <source>
        <dbReference type="EMBL" id="GAA4711034.1"/>
    </source>
</evidence>
<keyword evidence="2" id="KW-1185">Reference proteome</keyword>
<accession>A0ABP8XM72</accession>
<protein>
    <submittedName>
        <fullName evidence="1">Ferredoxin</fullName>
    </submittedName>
</protein>
<dbReference type="Pfam" id="PF13459">
    <property type="entry name" value="Fer4_15"/>
    <property type="match status" value="1"/>
</dbReference>
<sequence length="73" mass="7607">MDRYLTVDRGACAGHGLCYGAAPEIVDCDDQGDPIILAEPVPAAMLGQAEHVVDICPERALALQESLQASPSA</sequence>
<proteinExistence type="predicted"/>
<comment type="caution">
    <text evidence="1">The sequence shown here is derived from an EMBL/GenBank/DDBJ whole genome shotgun (WGS) entry which is preliminary data.</text>
</comment>
<dbReference type="Proteomes" id="UP001500325">
    <property type="component" value="Unassembled WGS sequence"/>
</dbReference>
<dbReference type="EMBL" id="BAABIC010000031">
    <property type="protein sequence ID" value="GAA4711034.1"/>
    <property type="molecule type" value="Genomic_DNA"/>
</dbReference>
<organism evidence="1 2">
    <name type="scientific">Pseudonocardia yuanmonensis</name>
    <dbReference type="NCBI Taxonomy" id="1095914"/>
    <lineage>
        <taxon>Bacteria</taxon>
        <taxon>Bacillati</taxon>
        <taxon>Actinomycetota</taxon>
        <taxon>Actinomycetes</taxon>
        <taxon>Pseudonocardiales</taxon>
        <taxon>Pseudonocardiaceae</taxon>
        <taxon>Pseudonocardia</taxon>
    </lineage>
</organism>
<evidence type="ECO:0000313" key="2">
    <source>
        <dbReference type="Proteomes" id="UP001500325"/>
    </source>
</evidence>